<keyword evidence="3" id="KW-1185">Reference proteome</keyword>
<gene>
    <name evidence="2" type="ORF">TBRA_LOCUS13479</name>
</gene>
<accession>A0A6H5J314</accession>
<dbReference type="AlphaFoldDB" id="A0A6H5J314"/>
<reference evidence="2 3" key="1">
    <citation type="submission" date="2020-02" db="EMBL/GenBank/DDBJ databases">
        <authorList>
            <person name="Ferguson B K."/>
        </authorList>
    </citation>
    <scope>NUCLEOTIDE SEQUENCE [LARGE SCALE GENOMIC DNA]</scope>
</reference>
<feature type="compositionally biased region" description="Basic and acidic residues" evidence="1">
    <location>
        <begin position="65"/>
        <end position="82"/>
    </location>
</feature>
<evidence type="ECO:0000313" key="3">
    <source>
        <dbReference type="Proteomes" id="UP000479190"/>
    </source>
</evidence>
<dbReference type="EMBL" id="CADCXV010001133">
    <property type="protein sequence ID" value="CAB0041828.1"/>
    <property type="molecule type" value="Genomic_DNA"/>
</dbReference>
<name>A0A6H5J314_9HYME</name>
<feature type="region of interest" description="Disordered" evidence="1">
    <location>
        <begin position="65"/>
        <end position="103"/>
    </location>
</feature>
<sequence length="103" mass="11718">MKPKIRPLAVNSRTASVRDYALMLFYVATRQRVGWAFENRSRSYALLEYVPEELLQELRVEPDATISRDRRNASDTGLSDRRLIRRRRGGQVEGGCGDGSSSD</sequence>
<proteinExistence type="predicted"/>
<feature type="compositionally biased region" description="Gly residues" evidence="1">
    <location>
        <begin position="91"/>
        <end position="103"/>
    </location>
</feature>
<organism evidence="2 3">
    <name type="scientific">Trichogramma brassicae</name>
    <dbReference type="NCBI Taxonomy" id="86971"/>
    <lineage>
        <taxon>Eukaryota</taxon>
        <taxon>Metazoa</taxon>
        <taxon>Ecdysozoa</taxon>
        <taxon>Arthropoda</taxon>
        <taxon>Hexapoda</taxon>
        <taxon>Insecta</taxon>
        <taxon>Pterygota</taxon>
        <taxon>Neoptera</taxon>
        <taxon>Endopterygota</taxon>
        <taxon>Hymenoptera</taxon>
        <taxon>Apocrita</taxon>
        <taxon>Proctotrupomorpha</taxon>
        <taxon>Chalcidoidea</taxon>
        <taxon>Trichogrammatidae</taxon>
        <taxon>Trichogramma</taxon>
    </lineage>
</organism>
<protein>
    <submittedName>
        <fullName evidence="2">Uncharacterized protein</fullName>
    </submittedName>
</protein>
<dbReference type="Proteomes" id="UP000479190">
    <property type="component" value="Unassembled WGS sequence"/>
</dbReference>
<evidence type="ECO:0000256" key="1">
    <source>
        <dbReference type="SAM" id="MobiDB-lite"/>
    </source>
</evidence>
<evidence type="ECO:0000313" key="2">
    <source>
        <dbReference type="EMBL" id="CAB0041828.1"/>
    </source>
</evidence>